<organism evidence="1 2">
    <name type="scientific">Pseudomonas fluorescens</name>
    <dbReference type="NCBI Taxonomy" id="294"/>
    <lineage>
        <taxon>Bacteria</taxon>
        <taxon>Pseudomonadati</taxon>
        <taxon>Pseudomonadota</taxon>
        <taxon>Gammaproteobacteria</taxon>
        <taxon>Pseudomonadales</taxon>
        <taxon>Pseudomonadaceae</taxon>
        <taxon>Pseudomonas</taxon>
    </lineage>
</organism>
<reference evidence="1 2" key="1">
    <citation type="submission" date="2016-10" db="EMBL/GenBank/DDBJ databases">
        <title>Comparative genome analysis of multiple Pseudomonas spp. focuses on biocontrol and plant growth promoting traits.</title>
        <authorList>
            <person name="Tao X.-Y."/>
            <person name="Taylor C.G."/>
        </authorList>
    </citation>
    <scope>NUCLEOTIDE SEQUENCE [LARGE SCALE GENOMIC DNA]</scope>
    <source>
        <strain evidence="1 2">36G2</strain>
    </source>
</reference>
<dbReference type="AlphaFoldDB" id="A0A423PCP2"/>
<comment type="caution">
    <text evidence="1">The sequence shown here is derived from an EMBL/GenBank/DDBJ whole genome shotgun (WGS) entry which is preliminary data.</text>
</comment>
<dbReference type="Proteomes" id="UP000283619">
    <property type="component" value="Unassembled WGS sequence"/>
</dbReference>
<protein>
    <submittedName>
        <fullName evidence="1">Uncharacterized protein</fullName>
    </submittedName>
</protein>
<dbReference type="EMBL" id="MOBZ01000001">
    <property type="protein sequence ID" value="ROO13686.1"/>
    <property type="molecule type" value="Genomic_DNA"/>
</dbReference>
<sequence>MTAVFLIPMEIPAMTQTLVGVSLLAIAVGQPQHCPMTHRNREQAHSYREMCVEGGFCDQA</sequence>
<accession>A0A423PCP2</accession>
<proteinExistence type="predicted"/>
<name>A0A423PCP2_PSEFL</name>
<gene>
    <name evidence="1" type="ORF">BK673_00980</name>
</gene>
<evidence type="ECO:0000313" key="1">
    <source>
        <dbReference type="EMBL" id="ROO13686.1"/>
    </source>
</evidence>
<evidence type="ECO:0000313" key="2">
    <source>
        <dbReference type="Proteomes" id="UP000283619"/>
    </source>
</evidence>